<dbReference type="EMBL" id="JAAARO010000018">
    <property type="protein sequence ID" value="KAF5732265.1"/>
    <property type="molecule type" value="Genomic_DNA"/>
</dbReference>
<protein>
    <submittedName>
        <fullName evidence="1">Uncharacterized protein</fullName>
    </submittedName>
</protein>
<dbReference type="InParanoid" id="A0A7J7CEA8"/>
<evidence type="ECO:0000313" key="2">
    <source>
        <dbReference type="Proteomes" id="UP000593562"/>
    </source>
</evidence>
<evidence type="ECO:0000313" key="1">
    <source>
        <dbReference type="EMBL" id="KAF5732265.1"/>
    </source>
</evidence>
<comment type="caution">
    <text evidence="1">The sequence shown here is derived from an EMBL/GenBank/DDBJ whole genome shotgun (WGS) entry which is preliminary data.</text>
</comment>
<name>A0A7J7CEA8_TRIWF</name>
<sequence>MDCQMYYHLLWRETLRTLSCTTNNKQSKFEPKEIIRRKDLQPTNGGDYWLGERPSGLALAGLDFFGGFIGFSPSRIFESEYTIIRTGVSGRGSSLRLRPRIFFHMLGFSLVKQDLRVRVDDHPDRSIRPWFLPRSSITDSFSCGCSSDYLISIFSSNSLSTFSVRPCKERQYAKEWLRWNSIPLLGDSANTAGADQISLRNFMSPLIAKWQQISNSDKNLFPSFLCSVVQLYIHRTDFDDDMNVFDVCNGTDFDDYRYLLPHLSFKIALHYGIFFCNILVVTERLPYISFAMFEFRIFWVSEIHFWWICALPRGMHVYCKSRNEKVLCFQCLGKKSQSNISPFECGREAKSDFRT</sequence>
<dbReference type="AlphaFoldDB" id="A0A7J7CEA8"/>
<gene>
    <name evidence="1" type="ORF">HS088_TW18G00957</name>
</gene>
<dbReference type="Proteomes" id="UP000593562">
    <property type="component" value="Unassembled WGS sequence"/>
</dbReference>
<organism evidence="1 2">
    <name type="scientific">Tripterygium wilfordii</name>
    <name type="common">Thunder God vine</name>
    <dbReference type="NCBI Taxonomy" id="458696"/>
    <lineage>
        <taxon>Eukaryota</taxon>
        <taxon>Viridiplantae</taxon>
        <taxon>Streptophyta</taxon>
        <taxon>Embryophyta</taxon>
        <taxon>Tracheophyta</taxon>
        <taxon>Spermatophyta</taxon>
        <taxon>Magnoliopsida</taxon>
        <taxon>eudicotyledons</taxon>
        <taxon>Gunneridae</taxon>
        <taxon>Pentapetalae</taxon>
        <taxon>rosids</taxon>
        <taxon>fabids</taxon>
        <taxon>Celastrales</taxon>
        <taxon>Celastraceae</taxon>
        <taxon>Tripterygium</taxon>
    </lineage>
</organism>
<accession>A0A7J7CEA8</accession>
<proteinExistence type="predicted"/>
<keyword evidence="2" id="KW-1185">Reference proteome</keyword>
<reference evidence="1 2" key="1">
    <citation type="journal article" date="2020" name="Nat. Commun.">
        <title>Genome of Tripterygium wilfordii and identification of cytochrome P450 involved in triptolide biosynthesis.</title>
        <authorList>
            <person name="Tu L."/>
            <person name="Su P."/>
            <person name="Zhang Z."/>
            <person name="Gao L."/>
            <person name="Wang J."/>
            <person name="Hu T."/>
            <person name="Zhou J."/>
            <person name="Zhang Y."/>
            <person name="Zhao Y."/>
            <person name="Liu Y."/>
            <person name="Song Y."/>
            <person name="Tong Y."/>
            <person name="Lu Y."/>
            <person name="Yang J."/>
            <person name="Xu C."/>
            <person name="Jia M."/>
            <person name="Peters R.J."/>
            <person name="Huang L."/>
            <person name="Gao W."/>
        </authorList>
    </citation>
    <scope>NUCLEOTIDE SEQUENCE [LARGE SCALE GENOMIC DNA]</scope>
    <source>
        <strain evidence="2">cv. XIE 37</strain>
        <tissue evidence="1">Leaf</tissue>
    </source>
</reference>